<accession>A0A1H7XSH2</accession>
<sequence length="107" mass="12538">MAESFKVTRRFFDDKNYPRGFSRQGDYTIFESQLLEQFGQACLALELGEREAKTTEEKQFVSVIKKEREAETPLEKVWIKYRTKINLSKRLYTLADNLGSDTEDLSD</sequence>
<comment type="similarity">
    <text evidence="1">Belongs to the MaoP family.</text>
</comment>
<evidence type="ECO:0000313" key="3">
    <source>
        <dbReference type="EMBL" id="MDP8084478.1"/>
    </source>
</evidence>
<evidence type="ECO:0000313" key="8">
    <source>
        <dbReference type="Proteomes" id="UP001224812"/>
    </source>
</evidence>
<dbReference type="InterPro" id="IPR007335">
    <property type="entry name" value="DUF413"/>
</dbReference>
<dbReference type="EMBL" id="JASAYQ010000001">
    <property type="protein sequence ID" value="MDP8171998.1"/>
    <property type="molecule type" value="Genomic_DNA"/>
</dbReference>
<dbReference type="EMBL" id="FOBN01000014">
    <property type="protein sequence ID" value="SEM36720.1"/>
    <property type="molecule type" value="Genomic_DNA"/>
</dbReference>
<organism evidence="6 7">
    <name type="scientific">Phocoenobacter skyensis</name>
    <dbReference type="NCBI Taxonomy" id="97481"/>
    <lineage>
        <taxon>Bacteria</taxon>
        <taxon>Pseudomonadati</taxon>
        <taxon>Pseudomonadota</taxon>
        <taxon>Gammaproteobacteria</taxon>
        <taxon>Pasteurellales</taxon>
        <taxon>Pasteurellaceae</taxon>
        <taxon>Phocoenobacter</taxon>
    </lineage>
</organism>
<dbReference type="AlphaFoldDB" id="A0A1H7XSH2"/>
<proteinExistence type="inferred from homology"/>
<protein>
    <recommendedName>
        <fullName evidence="2">Macrodomain Ori protein</fullName>
    </recommendedName>
</protein>
<reference evidence="3 8" key="3">
    <citation type="journal article" date="2023" name="Front. Microbiol.">
        <title>Phylogeography and host specificity of Pasteurellaceae pathogenic to sea-farmed fish in the north-east Atlantic.</title>
        <authorList>
            <person name="Gulla S."/>
            <person name="Colquhoun D.J."/>
            <person name="Olsen A.B."/>
            <person name="Spilsberg B."/>
            <person name="Lagesen K."/>
            <person name="Aakesson C.P."/>
            <person name="Strom S."/>
            <person name="Manji F."/>
            <person name="Birkbeck T.H."/>
            <person name="Nilsen H.K."/>
        </authorList>
    </citation>
    <scope>NUCLEOTIDE SEQUENCE [LARGE SCALE GENOMIC DNA]</scope>
    <source>
        <strain evidence="3 8">VIO11850</strain>
    </source>
</reference>
<dbReference type="GeneID" id="83545252"/>
<dbReference type="EMBL" id="JASAYT010000037">
    <property type="protein sequence ID" value="MDP8175730.1"/>
    <property type="molecule type" value="Genomic_DNA"/>
</dbReference>
<reference evidence="4" key="4">
    <citation type="journal article" date="2023" name="Front. Microbiol.">
        <title>Phylogeography and host specificity of Pasteurellaceae pathogenic to sea-farmed fish in the north-east Atlantic.</title>
        <authorList>
            <person name="Gulla S."/>
            <person name="Colquhoun D.J."/>
            <person name="Olsen A.B."/>
            <person name="Spilsberg B."/>
            <person name="Lagesen K."/>
            <person name="Aakesson C.P."/>
            <person name="Strom S."/>
            <person name="Manji F."/>
            <person name="Birkbeck T.H."/>
            <person name="Nilsen H.K."/>
        </authorList>
    </citation>
    <scope>NUCLEOTIDE SEQUENCE</scope>
    <source>
        <strain evidence="5">98B1</strain>
        <strain evidence="4">TW16_20</strain>
    </source>
</reference>
<evidence type="ECO:0000256" key="1">
    <source>
        <dbReference type="ARBA" id="ARBA00093464"/>
    </source>
</evidence>
<dbReference type="Proteomes" id="UP001224812">
    <property type="component" value="Unassembled WGS sequence"/>
</dbReference>
<dbReference type="EMBL" id="JASAVS010000001">
    <property type="protein sequence ID" value="MDP8084478.1"/>
    <property type="molecule type" value="Genomic_DNA"/>
</dbReference>
<reference evidence="6" key="2">
    <citation type="submission" date="2016-10" db="EMBL/GenBank/DDBJ databases">
        <authorList>
            <person name="de Groot N.N."/>
        </authorList>
    </citation>
    <scope>NUCLEOTIDE SEQUENCE [LARGE SCALE GENOMIC DNA]</scope>
    <source>
        <strain evidence="6">DSM 24204</strain>
    </source>
</reference>
<evidence type="ECO:0000256" key="2">
    <source>
        <dbReference type="ARBA" id="ARBA00093628"/>
    </source>
</evidence>
<dbReference type="Proteomes" id="UP000198883">
    <property type="component" value="Unassembled WGS sequence"/>
</dbReference>
<dbReference type="Proteomes" id="UP001236239">
    <property type="component" value="Unassembled WGS sequence"/>
</dbReference>
<evidence type="ECO:0000313" key="4">
    <source>
        <dbReference type="EMBL" id="MDP8171998.1"/>
    </source>
</evidence>
<dbReference type="Proteomes" id="UP001231736">
    <property type="component" value="Unassembled WGS sequence"/>
</dbReference>
<evidence type="ECO:0000313" key="6">
    <source>
        <dbReference type="EMBL" id="SEM36720.1"/>
    </source>
</evidence>
<dbReference type="STRING" id="97481.SAMN05444853_11424"/>
<dbReference type="Pfam" id="PF04219">
    <property type="entry name" value="DUF413"/>
    <property type="match status" value="1"/>
</dbReference>
<dbReference type="RefSeq" id="WP_090922039.1">
    <property type="nucleotide sequence ID" value="NZ_CP016180.1"/>
</dbReference>
<name>A0A1H7XSH2_9PAST</name>
<reference evidence="7" key="1">
    <citation type="submission" date="2016-10" db="EMBL/GenBank/DDBJ databases">
        <authorList>
            <person name="Varghese N."/>
            <person name="Submissions S."/>
        </authorList>
    </citation>
    <scope>NUCLEOTIDE SEQUENCE [LARGE SCALE GENOMIC DNA]</scope>
    <source>
        <strain evidence="7">DSM 24204</strain>
    </source>
</reference>
<evidence type="ECO:0000313" key="5">
    <source>
        <dbReference type="EMBL" id="MDP8175730.1"/>
    </source>
</evidence>
<dbReference type="NCBIfam" id="NF008252">
    <property type="entry name" value="PRK11027.1-2"/>
    <property type="match status" value="1"/>
</dbReference>
<evidence type="ECO:0000313" key="7">
    <source>
        <dbReference type="Proteomes" id="UP000198883"/>
    </source>
</evidence>
<dbReference type="OrthoDB" id="6400110at2"/>
<keyword evidence="8" id="KW-1185">Reference proteome</keyword>
<gene>
    <name evidence="3" type="ORF">QJT92_00840</name>
    <name evidence="4" type="ORF">QJU93_01290</name>
    <name evidence="5" type="ORF">QJU97_09735</name>
    <name evidence="6" type="ORF">SAMN05444853_11424</name>
</gene>